<proteinExistence type="predicted"/>
<dbReference type="EMBL" id="JARIHO010000016">
    <property type="protein sequence ID" value="KAJ7349415.1"/>
    <property type="molecule type" value="Genomic_DNA"/>
</dbReference>
<reference evidence="2" key="1">
    <citation type="submission" date="2023-03" db="EMBL/GenBank/DDBJ databases">
        <title>Massive genome expansion in bonnet fungi (Mycena s.s.) driven by repeated elements and novel gene families across ecological guilds.</title>
        <authorList>
            <consortium name="Lawrence Berkeley National Laboratory"/>
            <person name="Harder C.B."/>
            <person name="Miyauchi S."/>
            <person name="Viragh M."/>
            <person name="Kuo A."/>
            <person name="Thoen E."/>
            <person name="Andreopoulos B."/>
            <person name="Lu D."/>
            <person name="Skrede I."/>
            <person name="Drula E."/>
            <person name="Henrissat B."/>
            <person name="Morin E."/>
            <person name="Kohler A."/>
            <person name="Barry K."/>
            <person name="LaButti K."/>
            <person name="Morin E."/>
            <person name="Salamov A."/>
            <person name="Lipzen A."/>
            <person name="Mereny Z."/>
            <person name="Hegedus B."/>
            <person name="Baldrian P."/>
            <person name="Stursova M."/>
            <person name="Weitz H."/>
            <person name="Taylor A."/>
            <person name="Grigoriev I.V."/>
            <person name="Nagy L.G."/>
            <person name="Martin F."/>
            <person name="Kauserud H."/>
        </authorList>
    </citation>
    <scope>NUCLEOTIDE SEQUENCE</scope>
    <source>
        <strain evidence="2">CBHHK002</strain>
    </source>
</reference>
<dbReference type="Gene3D" id="3.30.40.10">
    <property type="entry name" value="Zinc/RING finger domain, C3HC4 (zinc finger)"/>
    <property type="match status" value="1"/>
</dbReference>
<sequence>MKAKNWGRGQTPGEDTAADSGSEASDLDESVKTKQTARKSTGGSAAAQLQRKNATASKTLPYSIASAINTTAVANGEVKPPKKVKKTTTGAPAPRVPLATETSPVVDFVDLILPPAPAFDSPATPGELVLQGPNFRVAGVACLDPSHNGDGDQVCYICRDGGEIVMCGQADCKAGICKKCLGDPAETLLHLPFICIQCYQRAEGNRKEQEKKRYRAKPYEGFQGRQDGQIIKLERGLYLRSTLARPSPKLVLLLVYVLEDFPLSTTLIPGLVKNLKMLLPNNFAHLEVRFRLDLEDRCSSVASANTAITKSLMRGKLSSTWKTFVLVVSHTSPGTGDLHYAPNDGTGTCGCEVLDLLMPSSLLEAFVACGRTKGSHLITFMTCGYMFTVPVSLSEVNTWLIASRAFYCLIGFESDKFQPASSGHFLLALLERFYVEGSPNFLANCLGQAGPSLVTLASFTCGGMARNRGGISGRIQSGHPLAYLFLFHVFVECQMG</sequence>
<dbReference type="InterPro" id="IPR013083">
    <property type="entry name" value="Znf_RING/FYVE/PHD"/>
</dbReference>
<dbReference type="AlphaFoldDB" id="A0AAD7A5K3"/>
<accession>A0AAD7A5K3</accession>
<comment type="caution">
    <text evidence="2">The sequence shown here is derived from an EMBL/GenBank/DDBJ whole genome shotgun (WGS) entry which is preliminary data.</text>
</comment>
<evidence type="ECO:0000313" key="2">
    <source>
        <dbReference type="EMBL" id="KAJ7349415.1"/>
    </source>
</evidence>
<name>A0AAD7A5K3_9AGAR</name>
<organism evidence="2 3">
    <name type="scientific">Mycena albidolilacea</name>
    <dbReference type="NCBI Taxonomy" id="1033008"/>
    <lineage>
        <taxon>Eukaryota</taxon>
        <taxon>Fungi</taxon>
        <taxon>Dikarya</taxon>
        <taxon>Basidiomycota</taxon>
        <taxon>Agaricomycotina</taxon>
        <taxon>Agaricomycetes</taxon>
        <taxon>Agaricomycetidae</taxon>
        <taxon>Agaricales</taxon>
        <taxon>Marasmiineae</taxon>
        <taxon>Mycenaceae</taxon>
        <taxon>Mycena</taxon>
    </lineage>
</organism>
<feature type="region of interest" description="Disordered" evidence="1">
    <location>
        <begin position="1"/>
        <end position="54"/>
    </location>
</feature>
<evidence type="ECO:0000313" key="3">
    <source>
        <dbReference type="Proteomes" id="UP001218218"/>
    </source>
</evidence>
<dbReference type="SUPFAM" id="SSF57903">
    <property type="entry name" value="FYVE/PHD zinc finger"/>
    <property type="match status" value="1"/>
</dbReference>
<evidence type="ECO:0000256" key="1">
    <source>
        <dbReference type="SAM" id="MobiDB-lite"/>
    </source>
</evidence>
<keyword evidence="3" id="KW-1185">Reference proteome</keyword>
<dbReference type="Proteomes" id="UP001218218">
    <property type="component" value="Unassembled WGS sequence"/>
</dbReference>
<dbReference type="InterPro" id="IPR011011">
    <property type="entry name" value="Znf_FYVE_PHD"/>
</dbReference>
<feature type="region of interest" description="Disordered" evidence="1">
    <location>
        <begin position="76"/>
        <end position="96"/>
    </location>
</feature>
<gene>
    <name evidence="2" type="ORF">DFH08DRAFT_807904</name>
</gene>
<protein>
    <submittedName>
        <fullName evidence="2">Uncharacterized protein</fullName>
    </submittedName>
</protein>